<gene>
    <name evidence="2" type="ORF">Aocu_00940</name>
</gene>
<keyword evidence="1" id="KW-1133">Transmembrane helix</keyword>
<protein>
    <recommendedName>
        <fullName evidence="4">Integral membrane protein</fullName>
    </recommendedName>
</protein>
<name>A0A061AGT9_9MOLU</name>
<dbReference type="KEGG" id="aoc:Aocu_00940"/>
<dbReference type="Proteomes" id="UP000032434">
    <property type="component" value="Chromosome 1"/>
</dbReference>
<dbReference type="FunCoup" id="A0A061AGT9">
    <property type="interactions" value="100"/>
</dbReference>
<feature type="transmembrane region" description="Helical" evidence="1">
    <location>
        <begin position="49"/>
        <end position="70"/>
    </location>
</feature>
<dbReference type="EMBL" id="LK028559">
    <property type="protein sequence ID" value="CDR30167.1"/>
    <property type="molecule type" value="Genomic_DNA"/>
</dbReference>
<dbReference type="OrthoDB" id="384662at2"/>
<dbReference type="PATRIC" id="fig|35623.3.peg.93"/>
<accession>A0A061AGT9</accession>
<keyword evidence="1" id="KW-0472">Membrane</keyword>
<dbReference type="STRING" id="35623.Aocu_00940"/>
<dbReference type="PANTHER" id="PTHR40078:SF1">
    <property type="entry name" value="INTEGRAL MEMBRANE PROTEIN"/>
    <property type="match status" value="1"/>
</dbReference>
<reference evidence="3" key="1">
    <citation type="submission" date="2014-05" db="EMBL/GenBank/DDBJ databases">
        <authorList>
            <person name="Kube M."/>
        </authorList>
    </citation>
    <scope>NUCLEOTIDE SEQUENCE [LARGE SCALE GENOMIC DNA]</scope>
</reference>
<evidence type="ECO:0000313" key="3">
    <source>
        <dbReference type="Proteomes" id="UP000032434"/>
    </source>
</evidence>
<proteinExistence type="predicted"/>
<dbReference type="HOGENOM" id="CLU_1297555_0_0_14"/>
<evidence type="ECO:0008006" key="4">
    <source>
        <dbReference type="Google" id="ProtNLM"/>
    </source>
</evidence>
<evidence type="ECO:0000313" key="2">
    <source>
        <dbReference type="EMBL" id="CDR30167.1"/>
    </source>
</evidence>
<dbReference type="PANTHER" id="PTHR40078">
    <property type="entry name" value="INTEGRAL MEMBRANE PROTEIN-RELATED"/>
    <property type="match status" value="1"/>
</dbReference>
<feature type="transmembrane region" description="Helical" evidence="1">
    <location>
        <begin position="107"/>
        <end position="128"/>
    </location>
</feature>
<keyword evidence="3" id="KW-1185">Reference proteome</keyword>
<feature type="transmembrane region" description="Helical" evidence="1">
    <location>
        <begin position="7"/>
        <end position="25"/>
    </location>
</feature>
<dbReference type="InParanoid" id="A0A061AGT9"/>
<feature type="transmembrane region" description="Helical" evidence="1">
    <location>
        <begin position="77"/>
        <end position="101"/>
    </location>
</feature>
<dbReference type="InterPro" id="IPR038750">
    <property type="entry name" value="YczE/YyaS-like"/>
</dbReference>
<dbReference type="AlphaFoldDB" id="A0A061AGT9"/>
<dbReference type="Pfam" id="PF19700">
    <property type="entry name" value="DUF6198"/>
    <property type="match status" value="1"/>
</dbReference>
<keyword evidence="1" id="KW-0812">Transmembrane</keyword>
<organism evidence="2 3">
    <name type="scientific">Acholeplasma oculi</name>
    <dbReference type="NCBI Taxonomy" id="35623"/>
    <lineage>
        <taxon>Bacteria</taxon>
        <taxon>Bacillati</taxon>
        <taxon>Mycoplasmatota</taxon>
        <taxon>Mollicutes</taxon>
        <taxon>Acholeplasmatales</taxon>
        <taxon>Acholeplasmataceae</taxon>
        <taxon>Acholeplasma</taxon>
    </lineage>
</organism>
<evidence type="ECO:0000256" key="1">
    <source>
        <dbReference type="SAM" id="Phobius"/>
    </source>
</evidence>
<sequence length="209" mass="24008">MKLFRRILLHMFGFLLMTLSVSIIIKTKQGAFPYDAISYYLSILIEHDFFTIGVSSIIFGLIWVILNFIVIKDVKVFWSLIIVFGFGYLMDLWFAFVLVHYNVTEMWLNGLVALGALFLLGFSLSIIISNKSLPLAPSEVFMVHIIKYTKKSWIAKIYIEMTLIVIALILATMAGNYEQISWFTFVSVVLVGPFITINQKFVGKFIKDY</sequence>
<dbReference type="RefSeq" id="WP_045748758.1">
    <property type="nucleotide sequence ID" value="NZ_FUZK01000002.1"/>
</dbReference>
<feature type="transmembrane region" description="Helical" evidence="1">
    <location>
        <begin position="157"/>
        <end position="174"/>
    </location>
</feature>
<feature type="transmembrane region" description="Helical" evidence="1">
    <location>
        <begin position="180"/>
        <end position="197"/>
    </location>
</feature>